<feature type="short sequence motif" description="Important for interaction with partner proteins" evidence="2">
    <location>
        <begin position="141"/>
        <end position="146"/>
    </location>
</feature>
<dbReference type="GeneID" id="78571622"/>
<sequence length="146" mass="16260">MGSLNRVELIGNLGKQPEIKQVNNGNKVATFTLATTEPAYTMQNGTQVQEKTEWHNIVAWGGNAFIAERFLKKGQQVYIEGKMRTRSYDNKNGQKCYITEVICEKIVLLSNSGGKAEQPQVQAAPQPQPVQQAAENNYSNDDDLPF</sequence>
<dbReference type="Gene3D" id="2.40.50.140">
    <property type="entry name" value="Nucleic acid-binding proteins"/>
    <property type="match status" value="1"/>
</dbReference>
<protein>
    <recommendedName>
        <fullName evidence="2 3">Single-stranded DNA-binding protein</fullName>
        <shortName evidence="2">SSB</shortName>
    </recommendedName>
</protein>
<dbReference type="RefSeq" id="WP_115083934.1">
    <property type="nucleotide sequence ID" value="NZ_UGTP01000002.1"/>
</dbReference>
<dbReference type="InterPro" id="IPR012340">
    <property type="entry name" value="NA-bd_OB-fold"/>
</dbReference>
<reference evidence="5 6" key="1">
    <citation type="submission" date="2018-06" db="EMBL/GenBank/DDBJ databases">
        <authorList>
            <consortium name="Pathogen Informatics"/>
            <person name="Doyle S."/>
        </authorList>
    </citation>
    <scope>NUCLEOTIDE SEQUENCE [LARGE SCALE GENOMIC DNA]</scope>
    <source>
        <strain evidence="5 6">NCTC13043</strain>
    </source>
</reference>
<feature type="compositionally biased region" description="Low complexity" evidence="4">
    <location>
        <begin position="118"/>
        <end position="134"/>
    </location>
</feature>
<evidence type="ECO:0000256" key="4">
    <source>
        <dbReference type="SAM" id="MobiDB-lite"/>
    </source>
</evidence>
<keyword evidence="2" id="KW-0227">DNA damage</keyword>
<dbReference type="OrthoDB" id="9809878at2"/>
<comment type="caution">
    <text evidence="2">Lacks conserved residue(s) required for the propagation of feature annotation.</text>
</comment>
<dbReference type="CDD" id="cd04496">
    <property type="entry name" value="SSB_OBF"/>
    <property type="match status" value="1"/>
</dbReference>
<dbReference type="GO" id="GO:0006281">
    <property type="term" value="P:DNA repair"/>
    <property type="evidence" value="ECO:0007669"/>
    <property type="project" value="UniProtKB-UniRule"/>
</dbReference>
<dbReference type="PIRSF" id="PIRSF002070">
    <property type="entry name" value="SSB"/>
    <property type="match status" value="1"/>
</dbReference>
<comment type="subunit">
    <text evidence="2">Homotetramer.</text>
</comment>
<dbReference type="PANTHER" id="PTHR10302:SF27">
    <property type="entry name" value="SINGLE-STRANDED DNA-BINDING PROTEIN"/>
    <property type="match status" value="1"/>
</dbReference>
<dbReference type="GO" id="GO:0006310">
    <property type="term" value="P:DNA recombination"/>
    <property type="evidence" value="ECO:0007669"/>
    <property type="project" value="UniProtKB-UniRule"/>
</dbReference>
<dbReference type="Proteomes" id="UP000254235">
    <property type="component" value="Unassembled WGS sequence"/>
</dbReference>
<name>A0A379G8X4_9BACT</name>
<evidence type="ECO:0000256" key="2">
    <source>
        <dbReference type="HAMAP-Rule" id="MF_00984"/>
    </source>
</evidence>
<organism evidence="5 6">
    <name type="scientific">Prevotella pallens</name>
    <dbReference type="NCBI Taxonomy" id="60133"/>
    <lineage>
        <taxon>Bacteria</taxon>
        <taxon>Pseudomonadati</taxon>
        <taxon>Bacteroidota</taxon>
        <taxon>Bacteroidia</taxon>
        <taxon>Bacteroidales</taxon>
        <taxon>Prevotellaceae</taxon>
        <taxon>Prevotella</taxon>
    </lineage>
</organism>
<keyword evidence="2" id="KW-0233">DNA recombination</keyword>
<feature type="region of interest" description="Disordered" evidence="4">
    <location>
        <begin position="114"/>
        <end position="146"/>
    </location>
</feature>
<dbReference type="NCBIfam" id="TIGR00621">
    <property type="entry name" value="ssb"/>
    <property type="match status" value="1"/>
</dbReference>
<proteinExistence type="inferred from homology"/>
<dbReference type="GO" id="GO:0003697">
    <property type="term" value="F:single-stranded DNA binding"/>
    <property type="evidence" value="ECO:0007669"/>
    <property type="project" value="UniProtKB-UniRule"/>
</dbReference>
<evidence type="ECO:0000256" key="3">
    <source>
        <dbReference type="PIRNR" id="PIRNR002070"/>
    </source>
</evidence>
<evidence type="ECO:0000256" key="1">
    <source>
        <dbReference type="ARBA" id="ARBA00023125"/>
    </source>
</evidence>
<comment type="function">
    <text evidence="2">Plays an important role in DNA replication, recombination and repair. Binds to ssDNA and to an array of partner proteins to recruit them to their sites of action during DNA metabolism.</text>
</comment>
<dbReference type="SUPFAM" id="SSF50249">
    <property type="entry name" value="Nucleic acid-binding proteins"/>
    <property type="match status" value="1"/>
</dbReference>
<evidence type="ECO:0000313" key="5">
    <source>
        <dbReference type="EMBL" id="SUC37489.1"/>
    </source>
</evidence>
<keyword evidence="2" id="KW-0235">DNA replication</keyword>
<dbReference type="GO" id="GO:0009295">
    <property type="term" value="C:nucleoid"/>
    <property type="evidence" value="ECO:0007669"/>
    <property type="project" value="TreeGrafter"/>
</dbReference>
<dbReference type="InterPro" id="IPR011344">
    <property type="entry name" value="ssDNA-bd"/>
</dbReference>
<evidence type="ECO:0000313" key="6">
    <source>
        <dbReference type="Proteomes" id="UP000254235"/>
    </source>
</evidence>
<gene>
    <name evidence="5" type="primary">ssb_2</name>
    <name evidence="5" type="ORF">NCTC13043_01978</name>
</gene>
<dbReference type="AlphaFoldDB" id="A0A379G8X4"/>
<accession>A0A379G8X4</accession>
<dbReference type="PROSITE" id="PS50935">
    <property type="entry name" value="SSB"/>
    <property type="match status" value="1"/>
</dbReference>
<keyword evidence="1 2" id="KW-0238">DNA-binding</keyword>
<keyword evidence="2" id="KW-0234">DNA repair</keyword>
<dbReference type="PANTHER" id="PTHR10302">
    <property type="entry name" value="SINGLE-STRANDED DNA-BINDING PROTEIN"/>
    <property type="match status" value="1"/>
</dbReference>
<dbReference type="EMBL" id="UGTP01000002">
    <property type="protein sequence ID" value="SUC37489.1"/>
    <property type="molecule type" value="Genomic_DNA"/>
</dbReference>
<dbReference type="HAMAP" id="MF_00984">
    <property type="entry name" value="SSB"/>
    <property type="match status" value="1"/>
</dbReference>
<dbReference type="GO" id="GO:0006260">
    <property type="term" value="P:DNA replication"/>
    <property type="evidence" value="ECO:0007669"/>
    <property type="project" value="UniProtKB-UniRule"/>
</dbReference>
<dbReference type="InterPro" id="IPR000424">
    <property type="entry name" value="Primosome_PriB/ssb"/>
</dbReference>
<dbReference type="Pfam" id="PF00436">
    <property type="entry name" value="SSB"/>
    <property type="match status" value="1"/>
</dbReference>